<dbReference type="PANTHER" id="PTHR43004:SF19">
    <property type="entry name" value="BINDING MONOOXYGENASE, PUTATIVE (JCVI)-RELATED"/>
    <property type="match status" value="1"/>
</dbReference>
<evidence type="ECO:0000256" key="3">
    <source>
        <dbReference type="ARBA" id="ARBA00022630"/>
    </source>
</evidence>
<comment type="similarity">
    <text evidence="2">Belongs to the PheA/TfdB FAD monooxygenase family.</text>
</comment>
<keyword evidence="3" id="KW-0285">Flavoprotein</keyword>
<dbReference type="InterPro" id="IPR036188">
    <property type="entry name" value="FAD/NAD-bd_sf"/>
</dbReference>
<comment type="cofactor">
    <cofactor evidence="1">
        <name>FAD</name>
        <dbReference type="ChEBI" id="CHEBI:57692"/>
    </cofactor>
</comment>
<feature type="domain" description="FAD-binding" evidence="6">
    <location>
        <begin position="4"/>
        <end position="349"/>
    </location>
</feature>
<evidence type="ECO:0000256" key="4">
    <source>
        <dbReference type="ARBA" id="ARBA00022827"/>
    </source>
</evidence>
<evidence type="ECO:0000313" key="8">
    <source>
        <dbReference type="Proteomes" id="UP001241758"/>
    </source>
</evidence>
<dbReference type="Gene3D" id="3.30.70.2450">
    <property type="match status" value="1"/>
</dbReference>
<name>A0ABT6WG68_9ACTN</name>
<evidence type="ECO:0000313" key="7">
    <source>
        <dbReference type="EMBL" id="MDI6098727.1"/>
    </source>
</evidence>
<feature type="region of interest" description="Disordered" evidence="5">
    <location>
        <begin position="380"/>
        <end position="402"/>
    </location>
</feature>
<dbReference type="NCBIfam" id="NF004832">
    <property type="entry name" value="PRK06184.1"/>
    <property type="match status" value="1"/>
</dbReference>
<dbReference type="InterPro" id="IPR002938">
    <property type="entry name" value="FAD-bd"/>
</dbReference>
<dbReference type="SUPFAM" id="SSF51905">
    <property type="entry name" value="FAD/NAD(P)-binding domain"/>
    <property type="match status" value="1"/>
</dbReference>
<keyword evidence="7" id="KW-0503">Monooxygenase</keyword>
<evidence type="ECO:0000256" key="1">
    <source>
        <dbReference type="ARBA" id="ARBA00001974"/>
    </source>
</evidence>
<dbReference type="InterPro" id="IPR050641">
    <property type="entry name" value="RIFMO-like"/>
</dbReference>
<dbReference type="EMBL" id="JASCTH010000005">
    <property type="protein sequence ID" value="MDI6098727.1"/>
    <property type="molecule type" value="Genomic_DNA"/>
</dbReference>
<evidence type="ECO:0000256" key="5">
    <source>
        <dbReference type="SAM" id="MobiDB-lite"/>
    </source>
</evidence>
<dbReference type="Gene3D" id="3.40.30.120">
    <property type="match status" value="1"/>
</dbReference>
<sequence>MSLSVLVVGAGPAGLVAALELARRRVDVRLIEQAAAPASGSRAKGIQPRTLEVFESLGVVEEVLTSGGPFPPWRNYRAGRVAWEKSIYELLGIGQPAADPAVPYPETWMIPQWRTEEILRGALRRLGVEIEYHSALIALADDGAGVTATIRRLGETERLRSSFVVAADGAASTLRKILGVAFDGVTRDDERFLTADVRTTGLDRSYWHNWSHPDHPAARVSICPLPGTDTYQFVAPLLPGENMPVLELATLQRLFDERSEGVAVTFDDAPWITVSRTNERLASRFRVGRVFLVGDAAHAVPAAGGQGLNTAVQDSHNLGWKLAMVLRGAPERLLDSYEEERYPIAARLMNGLKAAADNQSEVADVFQLRNNYRGLWLSEETRPDPGTLRAGDRAPDAPLSLPDGSRPRLFEFLQDAEITALAFGDEAVKGCNDIVGQRNPANACRVLDVRNESPLSADAIQAIYGVAPDKESLLVVRPDWHIGLAAENHFAERLSQYLRRLALNGMT</sequence>
<organism evidence="7 8">
    <name type="scientific">Actinoplanes sandaracinus</name>
    <dbReference type="NCBI Taxonomy" id="3045177"/>
    <lineage>
        <taxon>Bacteria</taxon>
        <taxon>Bacillati</taxon>
        <taxon>Actinomycetota</taxon>
        <taxon>Actinomycetes</taxon>
        <taxon>Micromonosporales</taxon>
        <taxon>Micromonosporaceae</taxon>
        <taxon>Actinoplanes</taxon>
    </lineage>
</organism>
<evidence type="ECO:0000259" key="6">
    <source>
        <dbReference type="Pfam" id="PF01494"/>
    </source>
</evidence>
<accession>A0ABT6WG68</accession>
<dbReference type="PANTHER" id="PTHR43004">
    <property type="entry name" value="TRK SYSTEM POTASSIUM UPTAKE PROTEIN"/>
    <property type="match status" value="1"/>
</dbReference>
<dbReference type="Gene3D" id="3.50.50.60">
    <property type="entry name" value="FAD/NAD(P)-binding domain"/>
    <property type="match status" value="1"/>
</dbReference>
<dbReference type="RefSeq" id="WP_282758562.1">
    <property type="nucleotide sequence ID" value="NZ_JASCTH010000005.1"/>
</dbReference>
<proteinExistence type="inferred from homology"/>
<dbReference type="InterPro" id="IPR036249">
    <property type="entry name" value="Thioredoxin-like_sf"/>
</dbReference>
<reference evidence="7 8" key="1">
    <citation type="submission" date="2023-05" db="EMBL/GenBank/DDBJ databases">
        <title>Actinoplanes sp. NEAU-A12 genome sequencing.</title>
        <authorList>
            <person name="Wang Z.-S."/>
        </authorList>
    </citation>
    <scope>NUCLEOTIDE SEQUENCE [LARGE SCALE GENOMIC DNA]</scope>
    <source>
        <strain evidence="7 8">NEAU-A12</strain>
    </source>
</reference>
<evidence type="ECO:0000256" key="2">
    <source>
        <dbReference type="ARBA" id="ARBA00007801"/>
    </source>
</evidence>
<comment type="caution">
    <text evidence="7">The sequence shown here is derived from an EMBL/GenBank/DDBJ whole genome shotgun (WGS) entry which is preliminary data.</text>
</comment>
<dbReference type="GO" id="GO:0004497">
    <property type="term" value="F:monooxygenase activity"/>
    <property type="evidence" value="ECO:0007669"/>
    <property type="project" value="UniProtKB-KW"/>
</dbReference>
<keyword evidence="7" id="KW-0560">Oxidoreductase</keyword>
<dbReference type="PRINTS" id="PR00420">
    <property type="entry name" value="RNGMNOXGNASE"/>
</dbReference>
<keyword evidence="4" id="KW-0274">FAD</keyword>
<dbReference type="SUPFAM" id="SSF52833">
    <property type="entry name" value="Thioredoxin-like"/>
    <property type="match status" value="1"/>
</dbReference>
<gene>
    <name evidence="7" type="ORF">QLQ12_08955</name>
</gene>
<protein>
    <submittedName>
        <fullName evidence="7">FAD-dependent monooxygenase</fullName>
    </submittedName>
</protein>
<dbReference type="Pfam" id="PF01494">
    <property type="entry name" value="FAD_binding_3"/>
    <property type="match status" value="1"/>
</dbReference>
<keyword evidence="8" id="KW-1185">Reference proteome</keyword>
<dbReference type="Proteomes" id="UP001241758">
    <property type="component" value="Unassembled WGS sequence"/>
</dbReference>